<gene>
    <name evidence="2" type="ORF">A6M23_00320</name>
    <name evidence="1" type="ORF">A6P07_06705</name>
</gene>
<evidence type="ECO:0000313" key="3">
    <source>
        <dbReference type="Proteomes" id="UP000094893"/>
    </source>
</evidence>
<evidence type="ECO:0000313" key="4">
    <source>
        <dbReference type="Proteomes" id="UP000095008"/>
    </source>
</evidence>
<sequence>MKARSLKTVPIKSTQLLGLAAELHPSTHSVKNPDLDDLLNALEERHQFINSQWQEIMQRLPEERPDAMMDQMLLMDHELTRYQRYFVMLKETLRHCAPDLLDAS</sequence>
<organism evidence="2 4">
    <name type="scientific">Acidithiobacillus thiooxidans</name>
    <name type="common">Thiobacillus thiooxidans</name>
    <dbReference type="NCBI Taxonomy" id="930"/>
    <lineage>
        <taxon>Bacteria</taxon>
        <taxon>Pseudomonadati</taxon>
        <taxon>Pseudomonadota</taxon>
        <taxon>Acidithiobacillia</taxon>
        <taxon>Acidithiobacillales</taxon>
        <taxon>Acidithiobacillaceae</taxon>
        <taxon>Acidithiobacillus</taxon>
    </lineage>
</organism>
<dbReference type="Proteomes" id="UP000094893">
    <property type="component" value="Unassembled WGS sequence"/>
</dbReference>
<dbReference type="Proteomes" id="UP000095008">
    <property type="component" value="Unassembled WGS sequence"/>
</dbReference>
<dbReference type="OrthoDB" id="5309884at2"/>
<dbReference type="STRING" id="930.GCA_002079865_03823"/>
<dbReference type="eggNOG" id="ENOG503147S">
    <property type="taxonomic scope" value="Bacteria"/>
</dbReference>
<evidence type="ECO:0000313" key="2">
    <source>
        <dbReference type="EMBL" id="OCX76483.1"/>
    </source>
</evidence>
<comment type="caution">
    <text evidence="2">The sequence shown here is derived from an EMBL/GenBank/DDBJ whole genome shotgun (WGS) entry which is preliminary data.</text>
</comment>
<dbReference type="EMBL" id="LWRY01000002">
    <property type="protein sequence ID" value="OCX76483.1"/>
    <property type="molecule type" value="Genomic_DNA"/>
</dbReference>
<protein>
    <submittedName>
        <fullName evidence="2">Uncharacterized protein</fullName>
    </submittedName>
</protein>
<evidence type="ECO:0000313" key="1">
    <source>
        <dbReference type="EMBL" id="OCX74035.1"/>
    </source>
</evidence>
<dbReference type="AlphaFoldDB" id="A0A1C2IKE0"/>
<dbReference type="EMBL" id="LWSA01000081">
    <property type="protein sequence ID" value="OCX74035.1"/>
    <property type="molecule type" value="Genomic_DNA"/>
</dbReference>
<dbReference type="RefSeq" id="WP_024893090.1">
    <property type="nucleotide sequence ID" value="NZ_JAAOMO010000165.1"/>
</dbReference>
<accession>A0A1C2IKE0</accession>
<proteinExistence type="predicted"/>
<keyword evidence="4" id="KW-1185">Reference proteome</keyword>
<reference evidence="2 3" key="1">
    <citation type="journal article" date="2016" name="Int. J. Mol. Sci.">
        <title>Comparative genomics of the extreme acidophile Acidithiobacillus thiooxidans reveals intraspecific divergence and niche adaptation.</title>
        <authorList>
            <person name="Zhang X."/>
            <person name="Feng X."/>
            <person name="Tao J."/>
            <person name="Ma L."/>
            <person name="Xiao Y."/>
            <person name="Liang Y."/>
            <person name="Liu X."/>
            <person name="Yin H."/>
        </authorList>
    </citation>
    <scope>NUCLEOTIDE SEQUENCE [LARGE SCALE GENOMIC DNA]</scope>
    <source>
        <strain evidence="1 3">A02</strain>
        <strain evidence="2">DXS-W</strain>
    </source>
</reference>
<name>A0A1C2IKE0_ACITH</name>